<organism evidence="3 4">
    <name type="scientific">Candidatus Accumulibacter phosphatis</name>
    <dbReference type="NCBI Taxonomy" id="327160"/>
    <lineage>
        <taxon>Bacteria</taxon>
        <taxon>Pseudomonadati</taxon>
        <taxon>Pseudomonadota</taxon>
        <taxon>Betaproteobacteria</taxon>
        <taxon>Candidatus Accumulibacter</taxon>
    </lineage>
</organism>
<dbReference type="Gene3D" id="3.20.20.450">
    <property type="entry name" value="EAL domain"/>
    <property type="match status" value="1"/>
</dbReference>
<dbReference type="EMBL" id="SPMY01000069">
    <property type="protein sequence ID" value="NMQ29781.1"/>
    <property type="molecule type" value="Genomic_DNA"/>
</dbReference>
<comment type="caution">
    <text evidence="3">The sequence shown here is derived from an EMBL/GenBank/DDBJ whole genome shotgun (WGS) entry which is preliminary data.</text>
</comment>
<dbReference type="SUPFAM" id="SSF141868">
    <property type="entry name" value="EAL domain-like"/>
    <property type="match status" value="1"/>
</dbReference>
<dbReference type="Pfam" id="PF00563">
    <property type="entry name" value="EAL"/>
    <property type="match status" value="1"/>
</dbReference>
<feature type="domain" description="EAL" evidence="2">
    <location>
        <begin position="1"/>
        <end position="105"/>
    </location>
</feature>
<evidence type="ECO:0000313" key="4">
    <source>
        <dbReference type="Proteomes" id="UP000749010"/>
    </source>
</evidence>
<evidence type="ECO:0000259" key="2">
    <source>
        <dbReference type="PROSITE" id="PS50883"/>
    </source>
</evidence>
<dbReference type="RefSeq" id="WP_169068235.1">
    <property type="nucleotide sequence ID" value="NZ_SPMY01000069.1"/>
</dbReference>
<protein>
    <submittedName>
        <fullName evidence="3">EAL domain-containing protein</fullName>
    </submittedName>
</protein>
<dbReference type="CDD" id="cd01948">
    <property type="entry name" value="EAL"/>
    <property type="match status" value="1"/>
</dbReference>
<dbReference type="PANTHER" id="PTHR33121">
    <property type="entry name" value="CYCLIC DI-GMP PHOSPHODIESTERASE PDEF"/>
    <property type="match status" value="1"/>
</dbReference>
<sequence>MAKDLPDQLTIEARPGGQKRRLPFDELKIDQSFVHHIVANPGDAAIARTIVALGQSLGLRVIAEGVENEEQREFLASIGCVAYQGYHHSARCRSKASNALSGGRLAMLDRHGGQQPSEFGAVEATTPEAPMRGHEKINDVEFPAGSASWRPMDGQ</sequence>
<proteinExistence type="predicted"/>
<accession>A0ABX1U2F3</accession>
<dbReference type="PANTHER" id="PTHR33121:SF71">
    <property type="entry name" value="OXYGEN SENSOR PROTEIN DOSP"/>
    <property type="match status" value="1"/>
</dbReference>
<dbReference type="PROSITE" id="PS50883">
    <property type="entry name" value="EAL"/>
    <property type="match status" value="1"/>
</dbReference>
<evidence type="ECO:0000313" key="3">
    <source>
        <dbReference type="EMBL" id="NMQ29781.1"/>
    </source>
</evidence>
<dbReference type="Proteomes" id="UP000749010">
    <property type="component" value="Unassembled WGS sequence"/>
</dbReference>
<feature type="region of interest" description="Disordered" evidence="1">
    <location>
        <begin position="129"/>
        <end position="155"/>
    </location>
</feature>
<dbReference type="InterPro" id="IPR001633">
    <property type="entry name" value="EAL_dom"/>
</dbReference>
<name>A0ABX1U2F3_9PROT</name>
<dbReference type="InterPro" id="IPR050706">
    <property type="entry name" value="Cyclic-di-GMP_PDE-like"/>
</dbReference>
<gene>
    <name evidence="3" type="ORF">E4Q23_19645</name>
</gene>
<keyword evidence="4" id="KW-1185">Reference proteome</keyword>
<dbReference type="InterPro" id="IPR035919">
    <property type="entry name" value="EAL_sf"/>
</dbReference>
<reference evidence="3 4" key="1">
    <citation type="submission" date="2019-03" db="EMBL/GenBank/DDBJ databases">
        <title>Metabolic reconstructions from genomes of highly enriched 'Candidatus Accumulibacter' and 'Candidatus Competibacter' bioreactor populations.</title>
        <authorList>
            <person name="Annavajhala M.K."/>
            <person name="Welles L."/>
            <person name="Abbas B."/>
            <person name="Sorokin D."/>
            <person name="Park H."/>
            <person name="Van Loosdrecht M."/>
            <person name="Chandran K."/>
        </authorList>
    </citation>
    <scope>NUCLEOTIDE SEQUENCE [LARGE SCALE GENOMIC DNA]</scope>
    <source>
        <strain evidence="3 4">SBR_S</strain>
    </source>
</reference>
<evidence type="ECO:0000256" key="1">
    <source>
        <dbReference type="SAM" id="MobiDB-lite"/>
    </source>
</evidence>